<reference evidence="4" key="1">
    <citation type="journal article" date="2019" name="Int. J. Syst. Evol. Microbiol.">
        <title>The Global Catalogue of Microorganisms (GCM) 10K type strain sequencing project: providing services to taxonomists for standard genome sequencing and annotation.</title>
        <authorList>
            <consortium name="The Broad Institute Genomics Platform"/>
            <consortium name="The Broad Institute Genome Sequencing Center for Infectious Disease"/>
            <person name="Wu L."/>
            <person name="Ma J."/>
        </authorList>
    </citation>
    <scope>NUCLEOTIDE SEQUENCE [LARGE SCALE GENOMIC DNA]</scope>
    <source>
        <strain evidence="4">CGMCC 4.1437</strain>
    </source>
</reference>
<protein>
    <submittedName>
        <fullName evidence="3">Uncharacterized protein</fullName>
    </submittedName>
</protein>
<dbReference type="Proteomes" id="UP001595975">
    <property type="component" value="Unassembled WGS sequence"/>
</dbReference>
<proteinExistence type="predicted"/>
<feature type="transmembrane region" description="Helical" evidence="2">
    <location>
        <begin position="64"/>
        <end position="86"/>
    </location>
</feature>
<keyword evidence="2" id="KW-0812">Transmembrane</keyword>
<dbReference type="EMBL" id="JBHSOF010000001">
    <property type="protein sequence ID" value="MFC5661591.1"/>
    <property type="molecule type" value="Genomic_DNA"/>
</dbReference>
<evidence type="ECO:0000313" key="4">
    <source>
        <dbReference type="Proteomes" id="UP001595975"/>
    </source>
</evidence>
<evidence type="ECO:0000256" key="1">
    <source>
        <dbReference type="SAM" id="MobiDB-lite"/>
    </source>
</evidence>
<organism evidence="3 4">
    <name type="scientific">Kitasatospora misakiensis</name>
    <dbReference type="NCBI Taxonomy" id="67330"/>
    <lineage>
        <taxon>Bacteria</taxon>
        <taxon>Bacillati</taxon>
        <taxon>Actinomycetota</taxon>
        <taxon>Actinomycetes</taxon>
        <taxon>Kitasatosporales</taxon>
        <taxon>Streptomycetaceae</taxon>
        <taxon>Kitasatospora</taxon>
    </lineage>
</organism>
<keyword evidence="2" id="KW-0472">Membrane</keyword>
<comment type="caution">
    <text evidence="3">The sequence shown here is derived from an EMBL/GenBank/DDBJ whole genome shotgun (WGS) entry which is preliminary data.</text>
</comment>
<accession>A0ABW0WZD0</accession>
<feature type="compositionally biased region" description="Low complexity" evidence="1">
    <location>
        <begin position="105"/>
        <end position="140"/>
    </location>
</feature>
<dbReference type="RefSeq" id="WP_380223150.1">
    <property type="nucleotide sequence ID" value="NZ_JBHSOF010000001.1"/>
</dbReference>
<evidence type="ECO:0000313" key="3">
    <source>
        <dbReference type="EMBL" id="MFC5661591.1"/>
    </source>
</evidence>
<sequence length="341" mass="35045">MTEHDYSGWDPEAALNRAADEDREVADELRVLLQLAAPHLPAPEDRMERVLARAARTRRYRRRAALAAGLAVGLTAAVLAAAPALAPGPTGIVLSPAASGPALGAIPPAGSPTASPAGSPGASADMPAGTPTATPTAMLPNTSPAVPARPTPEGAPGVEAGGDGSADTAEDGSYPVRPTRFTPLDGVIIDVPDAWYDRTLLAAPGWPESVGSVASQPLAREPDCPIRDGRQAPLCPASGVLADDGVFVSIRLIRDNEVVTKAIGQSVLLQDTTIDRECSAQGGTRQLRAQQVIIPTGQAEVVDLSACTRRPSKETLAMLERFAASVRLFGTATNSPVTSAG</sequence>
<feature type="region of interest" description="Disordered" evidence="1">
    <location>
        <begin position="105"/>
        <end position="178"/>
    </location>
</feature>
<feature type="region of interest" description="Disordered" evidence="1">
    <location>
        <begin position="1"/>
        <end position="21"/>
    </location>
</feature>
<name>A0ABW0WZD0_9ACTN</name>
<keyword evidence="2" id="KW-1133">Transmembrane helix</keyword>
<gene>
    <name evidence="3" type="ORF">ACFP3U_01195</name>
</gene>
<keyword evidence="4" id="KW-1185">Reference proteome</keyword>
<evidence type="ECO:0000256" key="2">
    <source>
        <dbReference type="SAM" id="Phobius"/>
    </source>
</evidence>